<reference evidence="6" key="1">
    <citation type="submission" date="2019-07" db="EMBL/GenBank/DDBJ databases">
        <title>De Novo Assembly of kiwifruit Actinidia rufa.</title>
        <authorList>
            <person name="Sugita-Konishi S."/>
            <person name="Sato K."/>
            <person name="Mori E."/>
            <person name="Abe Y."/>
            <person name="Kisaki G."/>
            <person name="Hamano K."/>
            <person name="Suezawa K."/>
            <person name="Otani M."/>
            <person name="Fukuda T."/>
            <person name="Manabe T."/>
            <person name="Gomi K."/>
            <person name="Tabuchi M."/>
            <person name="Akimitsu K."/>
            <person name="Kataoka I."/>
        </authorList>
    </citation>
    <scope>NUCLEOTIDE SEQUENCE [LARGE SCALE GENOMIC DNA]</scope>
    <source>
        <strain evidence="6">cv. Fuchu</strain>
    </source>
</reference>
<dbReference type="Proteomes" id="UP000585474">
    <property type="component" value="Unassembled WGS sequence"/>
</dbReference>
<evidence type="ECO:0000313" key="6">
    <source>
        <dbReference type="Proteomes" id="UP000585474"/>
    </source>
</evidence>
<name>A0A7J0DE34_9ERIC</name>
<dbReference type="AlphaFoldDB" id="A0A7J0DE34"/>
<dbReference type="InterPro" id="IPR044532">
    <property type="entry name" value="BRX-like"/>
</dbReference>
<comment type="similarity">
    <text evidence="2">Belongs to the BRX family.</text>
</comment>
<dbReference type="PANTHER" id="PTHR46058">
    <property type="entry name" value="PROTEIN BREVIS RADIX-LIKE 1"/>
    <property type="match status" value="1"/>
</dbReference>
<keyword evidence="3" id="KW-0539">Nucleus</keyword>
<dbReference type="PROSITE" id="PS51514">
    <property type="entry name" value="BRX"/>
    <property type="match status" value="1"/>
</dbReference>
<evidence type="ECO:0000313" key="5">
    <source>
        <dbReference type="EMBL" id="GFS32267.1"/>
    </source>
</evidence>
<comment type="caution">
    <text evidence="5">The sequence shown here is derived from an EMBL/GenBank/DDBJ whole genome shotgun (WGS) entry which is preliminary data.</text>
</comment>
<comment type="subcellular location">
    <subcellularLocation>
        <location evidence="1">Nucleus</location>
    </subcellularLocation>
</comment>
<dbReference type="InterPro" id="IPR013591">
    <property type="entry name" value="Brevis_radix_dom"/>
</dbReference>
<evidence type="ECO:0000256" key="2">
    <source>
        <dbReference type="ARBA" id="ARBA00009057"/>
    </source>
</evidence>
<sequence>MEMEKLKEISEKVPEGHIASNKCDSVARNALGHANPHPNEHSMMSLFSPKKSESSINSSDDFLSNGTKAQNEKAEWVMQDEPGVYITLSSLPGGCNELSRVRFSLLKVVEPFLANISIKANASHEMEQITAALSPDRFSWQKIGNVSQRNKQRSGGMITGLECASGTMYKQHSCMDWHSIRFTEKQADNWWAENGVRMWEWQDVQTT</sequence>
<accession>A0A7J0DE34</accession>
<dbReference type="OrthoDB" id="1427124at2759"/>
<dbReference type="PANTHER" id="PTHR46058:SF2">
    <property type="entry name" value="PROTEIN BREVIS RADIX-LIKE 3"/>
    <property type="match status" value="1"/>
</dbReference>
<dbReference type="Pfam" id="PF08381">
    <property type="entry name" value="BRX"/>
    <property type="match status" value="1"/>
</dbReference>
<evidence type="ECO:0000259" key="4">
    <source>
        <dbReference type="PROSITE" id="PS51514"/>
    </source>
</evidence>
<organism evidence="5 6">
    <name type="scientific">Actinidia rufa</name>
    <dbReference type="NCBI Taxonomy" id="165716"/>
    <lineage>
        <taxon>Eukaryota</taxon>
        <taxon>Viridiplantae</taxon>
        <taxon>Streptophyta</taxon>
        <taxon>Embryophyta</taxon>
        <taxon>Tracheophyta</taxon>
        <taxon>Spermatophyta</taxon>
        <taxon>Magnoliopsida</taxon>
        <taxon>eudicotyledons</taxon>
        <taxon>Gunneridae</taxon>
        <taxon>Pentapetalae</taxon>
        <taxon>asterids</taxon>
        <taxon>Ericales</taxon>
        <taxon>Actinidiaceae</taxon>
        <taxon>Actinidia</taxon>
    </lineage>
</organism>
<evidence type="ECO:0000256" key="1">
    <source>
        <dbReference type="ARBA" id="ARBA00004123"/>
    </source>
</evidence>
<keyword evidence="6" id="KW-1185">Reference proteome</keyword>
<protein>
    <submittedName>
        <fullName evidence="5">Regulator of chromosome condensation (RCC1) family with FYVE zinc finger domain-containing protein</fullName>
    </submittedName>
</protein>
<evidence type="ECO:0000256" key="3">
    <source>
        <dbReference type="ARBA" id="ARBA00023242"/>
    </source>
</evidence>
<dbReference type="EMBL" id="BJWL01000160">
    <property type="protein sequence ID" value="GFS32267.1"/>
    <property type="molecule type" value="Genomic_DNA"/>
</dbReference>
<proteinExistence type="inferred from homology"/>
<feature type="domain" description="BRX" evidence="4">
    <location>
        <begin position="74"/>
        <end position="130"/>
    </location>
</feature>
<dbReference type="GO" id="GO:0005634">
    <property type="term" value="C:nucleus"/>
    <property type="evidence" value="ECO:0007669"/>
    <property type="project" value="UniProtKB-SubCell"/>
</dbReference>
<gene>
    <name evidence="5" type="ORF">Acr_00g0021630</name>
</gene>